<dbReference type="OrthoDB" id="4928386at2"/>
<keyword evidence="2" id="KW-1133">Transmembrane helix</keyword>
<evidence type="ECO:0000313" key="3">
    <source>
        <dbReference type="EMBL" id="PPB47920.1"/>
    </source>
</evidence>
<gene>
    <name evidence="3" type="ORF">C4K88_15720</name>
</gene>
<feature type="transmembrane region" description="Helical" evidence="2">
    <location>
        <begin position="161"/>
        <end position="190"/>
    </location>
</feature>
<name>A0A2S5ITP8_9MICC</name>
<comment type="caution">
    <text evidence="3">The sequence shown here is derived from an EMBL/GenBank/DDBJ whole genome shotgun (WGS) entry which is preliminary data.</text>
</comment>
<dbReference type="EMBL" id="PRKW01000007">
    <property type="protein sequence ID" value="PPB47920.1"/>
    <property type="molecule type" value="Genomic_DNA"/>
</dbReference>
<feature type="transmembrane region" description="Helical" evidence="2">
    <location>
        <begin position="129"/>
        <end position="149"/>
    </location>
</feature>
<keyword evidence="2" id="KW-0812">Transmembrane</keyword>
<feature type="transmembrane region" description="Helical" evidence="2">
    <location>
        <begin position="34"/>
        <end position="52"/>
    </location>
</feature>
<dbReference type="Proteomes" id="UP000239297">
    <property type="component" value="Unassembled WGS sequence"/>
</dbReference>
<feature type="transmembrane region" description="Helical" evidence="2">
    <location>
        <begin position="97"/>
        <end position="117"/>
    </location>
</feature>
<evidence type="ECO:0000256" key="2">
    <source>
        <dbReference type="SAM" id="Phobius"/>
    </source>
</evidence>
<evidence type="ECO:0000256" key="1">
    <source>
        <dbReference type="SAM" id="MobiDB-lite"/>
    </source>
</evidence>
<protein>
    <submittedName>
        <fullName evidence="3">Uncharacterized protein</fullName>
    </submittedName>
</protein>
<proteinExistence type="predicted"/>
<keyword evidence="2" id="KW-0472">Membrane</keyword>
<keyword evidence="4" id="KW-1185">Reference proteome</keyword>
<evidence type="ECO:0000313" key="4">
    <source>
        <dbReference type="Proteomes" id="UP000239297"/>
    </source>
</evidence>
<reference evidence="3 4" key="1">
    <citation type="journal article" date="2014" name="Int. J. Syst. Evol. Microbiol.">
        <title>Arthrobacter pityocampae sp. nov., isolated from Thaumetopoea pityocampa (Lep., Thaumetopoeidae).</title>
        <authorList>
            <person name="Ince I.A."/>
            <person name="Demirbag Z."/>
            <person name="Kati H."/>
        </authorList>
    </citation>
    <scope>NUCLEOTIDE SEQUENCE [LARGE SCALE GENOMIC DNA]</scope>
    <source>
        <strain evidence="3 4">Tp2</strain>
    </source>
</reference>
<dbReference type="AlphaFoldDB" id="A0A2S5ITP8"/>
<feature type="region of interest" description="Disordered" evidence="1">
    <location>
        <begin position="1"/>
        <end position="28"/>
    </location>
</feature>
<sequence length="209" mass="22581">MGRTRAQIARKHSTGASAAPEPPRPDRTRSNGSLVVIAAAVASLFLFWYFHLLTLGQMTQLSGGLAMPDMMIGGYDAGYVERLRGAMDDDARGQLSYLHRTAGTLFPLIFAFAWLLLIQLNAGRRRLRWVLWAPVILFVVVDLWENVAIDAVLAEATPDAAAVALASTLTVLRWVLLALSLAAGAASVFLPRRLRAAVGRDAGAGTRSR</sequence>
<accession>A0A2S5ITP8</accession>
<organism evidence="3 4">
    <name type="scientific">Arthrobacter pityocampae</name>
    <dbReference type="NCBI Taxonomy" id="547334"/>
    <lineage>
        <taxon>Bacteria</taxon>
        <taxon>Bacillati</taxon>
        <taxon>Actinomycetota</taxon>
        <taxon>Actinomycetes</taxon>
        <taxon>Micrococcales</taxon>
        <taxon>Micrococcaceae</taxon>
        <taxon>Arthrobacter</taxon>
    </lineage>
</organism>
<dbReference type="RefSeq" id="WP_104122614.1">
    <property type="nucleotide sequence ID" value="NZ_PRKW01000007.1"/>
</dbReference>